<dbReference type="GO" id="GO:0045454">
    <property type="term" value="P:cell redox homeostasis"/>
    <property type="evidence" value="ECO:0007669"/>
    <property type="project" value="TreeGrafter"/>
</dbReference>
<evidence type="ECO:0000259" key="2">
    <source>
        <dbReference type="Pfam" id="PF11412"/>
    </source>
</evidence>
<organism evidence="3">
    <name type="scientific">Neisseria gonorrhoeae</name>
    <dbReference type="NCBI Taxonomy" id="485"/>
    <lineage>
        <taxon>Bacteria</taxon>
        <taxon>Pseudomonadati</taxon>
        <taxon>Pseudomonadota</taxon>
        <taxon>Betaproteobacteria</taxon>
        <taxon>Neisseriales</taxon>
        <taxon>Neisseriaceae</taxon>
        <taxon>Neisseria</taxon>
    </lineage>
</organism>
<feature type="domain" description="Thiol:disulfide interchange protein DsbD N-terminal" evidence="2">
    <location>
        <begin position="36"/>
        <end position="147"/>
    </location>
</feature>
<dbReference type="PANTHER" id="PTHR32234:SF0">
    <property type="entry name" value="THIOL:DISULFIDE INTERCHANGE PROTEIN DSBD"/>
    <property type="match status" value="1"/>
</dbReference>
<dbReference type="Pfam" id="PF11412">
    <property type="entry name" value="DsbD_N"/>
    <property type="match status" value="1"/>
</dbReference>
<dbReference type="SUPFAM" id="SSF74863">
    <property type="entry name" value="Thiol:disulfide interchange protein DsbD, N-terminal domain (DsbD-alpha)"/>
    <property type="match status" value="1"/>
</dbReference>
<dbReference type="PANTHER" id="PTHR32234">
    <property type="entry name" value="THIOL:DISULFIDE INTERCHANGE PROTEIN DSBD"/>
    <property type="match status" value="1"/>
</dbReference>
<gene>
    <name evidence="3" type="primary">dipZ_1</name>
    <name evidence="3" type="ORF">NCTC11421_01162</name>
</gene>
<protein>
    <submittedName>
        <fullName evidence="3">Thiol:disulfide interchange protein</fullName>
        <ecNumber evidence="3">1.8.1.8</ecNumber>
    </submittedName>
</protein>
<dbReference type="EMBL" id="UGRI01000001">
    <property type="protein sequence ID" value="SUA21054.1"/>
    <property type="molecule type" value="Genomic_DNA"/>
</dbReference>
<evidence type="ECO:0000313" key="3">
    <source>
        <dbReference type="EMBL" id="SUA21054.1"/>
    </source>
</evidence>
<feature type="region of interest" description="Disordered" evidence="1">
    <location>
        <begin position="149"/>
        <end position="187"/>
    </location>
</feature>
<evidence type="ECO:0000256" key="1">
    <source>
        <dbReference type="SAM" id="MobiDB-lite"/>
    </source>
</evidence>
<proteinExistence type="predicted"/>
<dbReference type="AlphaFoldDB" id="A0A378VWH9"/>
<dbReference type="InterPro" id="IPR028250">
    <property type="entry name" value="DsbDN"/>
</dbReference>
<name>A0A378VWH9_NEIGO</name>
<dbReference type="GO" id="GO:0047134">
    <property type="term" value="F:protein-disulfide reductase [NAD(P)H] activity"/>
    <property type="evidence" value="ECO:0007669"/>
    <property type="project" value="UniProtKB-EC"/>
</dbReference>
<keyword evidence="3" id="KW-0560">Oxidoreductase</keyword>
<sequence length="232" mass="25960">MRTNYLSETDSIMKKLICLFAVFLMLCGRAFALDANDLLPPEKAFVPELTVADDGVNVRFRIADGYYMYQAKIVGKTDPADLLGQPSFSKGEEKEDEFFGRQTVHHHEAQVAFPYAKAVGEPYKLVLTYQGCAEAGVCYPPVDTEFDISGNGTYHPQTDEPASAKDRFLQPSSQNGSGALPPRRGRGRRRPFQAVLGYAQRQSFGVFSRRFGPEFYRLYVSPAADCVQYRGR</sequence>
<dbReference type="EC" id="1.8.1.8" evidence="3"/>
<dbReference type="InterPro" id="IPR036929">
    <property type="entry name" value="DsbDN_sf"/>
</dbReference>
<accession>A0A378VWH9</accession>
<dbReference type="Gene3D" id="2.60.40.1250">
    <property type="entry name" value="Thiol:disulfide interchange protein DsbD, N-terminal domain"/>
    <property type="match status" value="1"/>
</dbReference>
<reference evidence="3" key="1">
    <citation type="submission" date="2018-06" db="EMBL/GenBank/DDBJ databases">
        <authorList>
            <consortium name="Pathogen Informatics"/>
            <person name="Doyle S."/>
        </authorList>
    </citation>
    <scope>NUCLEOTIDE SEQUENCE [LARGE SCALE GENOMIC DNA]</scope>
    <source>
        <strain evidence="3">NCTC11421</strain>
    </source>
</reference>